<feature type="transmembrane region" description="Helical" evidence="1">
    <location>
        <begin position="244"/>
        <end position="262"/>
    </location>
</feature>
<evidence type="ECO:0000259" key="2">
    <source>
        <dbReference type="Pfam" id="PF01757"/>
    </source>
</evidence>
<dbReference type="EMBL" id="JACBZR010000001">
    <property type="protein sequence ID" value="NYI76595.1"/>
    <property type="molecule type" value="Genomic_DNA"/>
</dbReference>
<comment type="caution">
    <text evidence="3">The sequence shown here is derived from an EMBL/GenBank/DDBJ whole genome shotgun (WGS) entry which is preliminary data.</text>
</comment>
<dbReference type="GO" id="GO:0009103">
    <property type="term" value="P:lipopolysaccharide biosynthetic process"/>
    <property type="evidence" value="ECO:0007669"/>
    <property type="project" value="TreeGrafter"/>
</dbReference>
<sequence>MTQVAQTRFEGIDSIRALGAFAVLTTHVAFWAGAYTNGLLGGLLSRLDVGVALFFVLSGFLLGRPWLVRATTDRRAPASGPYLWKRFLRIAPLYVVTVVVALGLLRSNQGTSLRTWLVTLVMGNTYVDTALPPGLTHMWSLAVEVAFYLLLPVIMLVLVGTRRRLAPRRFVLGLAAMAALTFIWVLLAVPVLEERISAMPAQWLPGFLLWFAAGLFLALIQVLREQGLRPAYAGRLVTLARLPGSAWLLAGGLMLVAATPVAGPTTLTSPEPAEVVVKHTLYAVVAFVVVATAVFADPVGLYGRLLGHRFSQWLGRISYGIFCLHMPVLHLVMWVTGWKIFDGHGLQIWAMTVVLSLVVAEVAYRLVELPFARLRDRPPFFLRSRRETAASSVSVTGTRTG</sequence>
<evidence type="ECO:0000313" key="3">
    <source>
        <dbReference type="EMBL" id="NYI76595.1"/>
    </source>
</evidence>
<dbReference type="RefSeq" id="WP_179657223.1">
    <property type="nucleotide sequence ID" value="NZ_JACBZR010000001.1"/>
</dbReference>
<dbReference type="AlphaFoldDB" id="A0A7Z0IRA0"/>
<dbReference type="Proteomes" id="UP000564496">
    <property type="component" value="Unassembled WGS sequence"/>
</dbReference>
<organism evidence="3 4">
    <name type="scientific">Nocardioides panzhihuensis</name>
    <dbReference type="NCBI Taxonomy" id="860243"/>
    <lineage>
        <taxon>Bacteria</taxon>
        <taxon>Bacillati</taxon>
        <taxon>Actinomycetota</taxon>
        <taxon>Actinomycetes</taxon>
        <taxon>Propionibacteriales</taxon>
        <taxon>Nocardioidaceae</taxon>
        <taxon>Nocardioides</taxon>
    </lineage>
</organism>
<feature type="transmembrane region" description="Helical" evidence="1">
    <location>
        <begin position="138"/>
        <end position="158"/>
    </location>
</feature>
<proteinExistence type="predicted"/>
<feature type="transmembrane region" description="Helical" evidence="1">
    <location>
        <begin position="282"/>
        <end position="305"/>
    </location>
</feature>
<reference evidence="3 4" key="1">
    <citation type="submission" date="2020-07" db="EMBL/GenBank/DDBJ databases">
        <title>Sequencing the genomes of 1000 actinobacteria strains.</title>
        <authorList>
            <person name="Klenk H.-P."/>
        </authorList>
    </citation>
    <scope>NUCLEOTIDE SEQUENCE [LARGE SCALE GENOMIC DNA]</scope>
    <source>
        <strain evidence="3 4">DSM 26487</strain>
    </source>
</reference>
<keyword evidence="1" id="KW-1133">Transmembrane helix</keyword>
<feature type="transmembrane region" description="Helical" evidence="1">
    <location>
        <begin position="317"/>
        <end position="336"/>
    </location>
</feature>
<feature type="transmembrane region" description="Helical" evidence="1">
    <location>
        <begin position="170"/>
        <end position="191"/>
    </location>
</feature>
<dbReference type="PANTHER" id="PTHR23028:SF53">
    <property type="entry name" value="ACYL_TRANSF_3 DOMAIN-CONTAINING PROTEIN"/>
    <property type="match status" value="1"/>
</dbReference>
<feature type="transmembrane region" description="Helical" evidence="1">
    <location>
        <begin position="47"/>
        <end position="67"/>
    </location>
</feature>
<keyword evidence="1" id="KW-0472">Membrane</keyword>
<feature type="transmembrane region" description="Helical" evidence="1">
    <location>
        <begin position="348"/>
        <end position="367"/>
    </location>
</feature>
<dbReference type="Pfam" id="PF01757">
    <property type="entry name" value="Acyl_transf_3"/>
    <property type="match status" value="1"/>
</dbReference>
<dbReference type="InterPro" id="IPR002656">
    <property type="entry name" value="Acyl_transf_3_dom"/>
</dbReference>
<keyword evidence="1" id="KW-0812">Transmembrane</keyword>
<protein>
    <submittedName>
        <fullName evidence="3">Peptidoglycan/LPS O-acetylase OafA/YrhL</fullName>
    </submittedName>
</protein>
<dbReference type="GO" id="GO:0016747">
    <property type="term" value="F:acyltransferase activity, transferring groups other than amino-acyl groups"/>
    <property type="evidence" value="ECO:0007669"/>
    <property type="project" value="InterPro"/>
</dbReference>
<feature type="transmembrane region" description="Helical" evidence="1">
    <location>
        <begin position="203"/>
        <end position="223"/>
    </location>
</feature>
<dbReference type="PANTHER" id="PTHR23028">
    <property type="entry name" value="ACETYLTRANSFERASE"/>
    <property type="match status" value="1"/>
</dbReference>
<name>A0A7Z0IRA0_9ACTN</name>
<gene>
    <name evidence="3" type="ORF">BJ988_001243</name>
</gene>
<evidence type="ECO:0000313" key="4">
    <source>
        <dbReference type="Proteomes" id="UP000564496"/>
    </source>
</evidence>
<keyword evidence="4" id="KW-1185">Reference proteome</keyword>
<feature type="domain" description="Acyltransferase 3" evidence="2">
    <location>
        <begin position="10"/>
        <end position="359"/>
    </location>
</feature>
<feature type="transmembrane region" description="Helical" evidence="1">
    <location>
        <begin position="87"/>
        <end position="105"/>
    </location>
</feature>
<accession>A0A7Z0IRA0</accession>
<dbReference type="InterPro" id="IPR050879">
    <property type="entry name" value="Acyltransferase_3"/>
</dbReference>
<evidence type="ECO:0000256" key="1">
    <source>
        <dbReference type="SAM" id="Phobius"/>
    </source>
</evidence>
<feature type="transmembrane region" description="Helical" evidence="1">
    <location>
        <begin position="15"/>
        <end position="35"/>
    </location>
</feature>
<dbReference type="GO" id="GO:0016020">
    <property type="term" value="C:membrane"/>
    <property type="evidence" value="ECO:0007669"/>
    <property type="project" value="TreeGrafter"/>
</dbReference>